<dbReference type="EMBL" id="VJWX01000007">
    <property type="protein sequence ID" value="TVT61971.1"/>
    <property type="molecule type" value="Genomic_DNA"/>
</dbReference>
<name>A0A558DLS1_9PSEU</name>
<dbReference type="AlphaFoldDB" id="A0A558DLS1"/>
<keyword evidence="2" id="KW-1185">Reference proteome</keyword>
<protein>
    <submittedName>
        <fullName evidence="1">Uncharacterized protein</fullName>
    </submittedName>
</protein>
<reference evidence="1 2" key="1">
    <citation type="submission" date="2019-07" db="EMBL/GenBank/DDBJ databases">
        <authorList>
            <person name="Duangmal K."/>
            <person name="Teo W.F.A."/>
        </authorList>
    </citation>
    <scope>NUCLEOTIDE SEQUENCE [LARGE SCALE GENOMIC DNA]</scope>
    <source>
        <strain evidence="1 2">TBRC 6029</strain>
    </source>
</reference>
<dbReference type="RefSeq" id="WP_144585202.1">
    <property type="nucleotide sequence ID" value="NZ_VJWX01000007.1"/>
</dbReference>
<evidence type="ECO:0000313" key="2">
    <source>
        <dbReference type="Proteomes" id="UP000320011"/>
    </source>
</evidence>
<proteinExistence type="predicted"/>
<sequence length="270" mass="28878">MSDEAASGMIRKILTAPGPVLAASTNPDVWAMTAPRRAEIGPIFLFDLQCVGGLPRLPQSWWLDPLATVGSVVAAARFTSHFTHGVNHPGLADPAVAQTAATTLRHNLLAAACGSRTLRDVLVWVASRSEEPVAFLEESGYTAQASGLRSTLDLAARSSETVFSIVSSMIGCLQNESLLRRVTPPSTWVDPPKSVDAVVELDLWSLITARTDAHPTVYLLYREGADSMRPVVSAIVGELVHVAVQAARVRGGRLDPPVTIALDARRRGRC</sequence>
<gene>
    <name evidence="1" type="ORF">FNH05_01690</name>
</gene>
<dbReference type="Proteomes" id="UP000320011">
    <property type="component" value="Unassembled WGS sequence"/>
</dbReference>
<accession>A0A558DLS1</accession>
<reference evidence="1 2" key="2">
    <citation type="submission" date="2019-08" db="EMBL/GenBank/DDBJ databases">
        <title>Amycolatopsis acidicola sp. nov., isolated from peat swamp forest soil.</title>
        <authorList>
            <person name="Srisuk N."/>
        </authorList>
    </citation>
    <scope>NUCLEOTIDE SEQUENCE [LARGE SCALE GENOMIC DNA]</scope>
    <source>
        <strain evidence="1 2">TBRC 6029</strain>
    </source>
</reference>
<organism evidence="1 2">
    <name type="scientific">Amycolatopsis rhizosphaerae</name>
    <dbReference type="NCBI Taxonomy" id="2053003"/>
    <lineage>
        <taxon>Bacteria</taxon>
        <taxon>Bacillati</taxon>
        <taxon>Actinomycetota</taxon>
        <taxon>Actinomycetes</taxon>
        <taxon>Pseudonocardiales</taxon>
        <taxon>Pseudonocardiaceae</taxon>
        <taxon>Amycolatopsis</taxon>
    </lineage>
</organism>
<dbReference type="OrthoDB" id="226701at2"/>
<evidence type="ECO:0000313" key="1">
    <source>
        <dbReference type="EMBL" id="TVT61971.1"/>
    </source>
</evidence>
<comment type="caution">
    <text evidence="1">The sequence shown here is derived from an EMBL/GenBank/DDBJ whole genome shotgun (WGS) entry which is preliminary data.</text>
</comment>